<evidence type="ECO:0000256" key="1">
    <source>
        <dbReference type="SAM" id="Coils"/>
    </source>
</evidence>
<keyword evidence="1" id="KW-0175">Coiled coil</keyword>
<dbReference type="HOGENOM" id="CLU_1120330_0_0_1"/>
<dbReference type="VEuPathDB" id="FungiDB:LEMA_P119370.1"/>
<protein>
    <submittedName>
        <fullName evidence="2">Predicted protein</fullName>
    </submittedName>
</protein>
<name>E4ZTA8_LEPMJ</name>
<evidence type="ECO:0000313" key="3">
    <source>
        <dbReference type="Proteomes" id="UP000002668"/>
    </source>
</evidence>
<keyword evidence="3" id="KW-1185">Reference proteome</keyword>
<dbReference type="Proteomes" id="UP000002668">
    <property type="component" value="Genome"/>
</dbReference>
<reference evidence="3" key="1">
    <citation type="journal article" date="2011" name="Nat. Commun.">
        <title>Effector diversification within compartments of the Leptosphaeria maculans genome affected by Repeat-Induced Point mutations.</title>
        <authorList>
            <person name="Rouxel T."/>
            <person name="Grandaubert J."/>
            <person name="Hane J.K."/>
            <person name="Hoede C."/>
            <person name="van de Wouw A.P."/>
            <person name="Couloux A."/>
            <person name="Dominguez V."/>
            <person name="Anthouard V."/>
            <person name="Bally P."/>
            <person name="Bourras S."/>
            <person name="Cozijnsen A.J."/>
            <person name="Ciuffetti L.M."/>
            <person name="Degrave A."/>
            <person name="Dilmaghani A."/>
            <person name="Duret L."/>
            <person name="Fudal I."/>
            <person name="Goodwin S.B."/>
            <person name="Gout L."/>
            <person name="Glaser N."/>
            <person name="Linglin J."/>
            <person name="Kema G.H.J."/>
            <person name="Lapalu N."/>
            <person name="Lawrence C.B."/>
            <person name="May K."/>
            <person name="Meyer M."/>
            <person name="Ollivier B."/>
            <person name="Poulain J."/>
            <person name="Schoch C.L."/>
            <person name="Simon A."/>
            <person name="Spatafora J.W."/>
            <person name="Stachowiak A."/>
            <person name="Turgeon B.G."/>
            <person name="Tyler B.M."/>
            <person name="Vincent D."/>
            <person name="Weissenbach J."/>
            <person name="Amselem J."/>
            <person name="Quesneville H."/>
            <person name="Oliver R.P."/>
            <person name="Wincker P."/>
            <person name="Balesdent M.-H."/>
            <person name="Howlett B.J."/>
        </authorList>
    </citation>
    <scope>NUCLEOTIDE SEQUENCE [LARGE SCALE GENOMIC DNA]</scope>
    <source>
        <strain evidence="3">JN3 / isolate v23.1.3 / race Av1-4-5-6-7-8</strain>
    </source>
</reference>
<feature type="coiled-coil region" evidence="1">
    <location>
        <begin position="13"/>
        <end position="40"/>
    </location>
</feature>
<organism evidence="3">
    <name type="scientific">Leptosphaeria maculans (strain JN3 / isolate v23.1.3 / race Av1-4-5-6-7-8)</name>
    <name type="common">Blackleg fungus</name>
    <name type="synonym">Phoma lingam</name>
    <dbReference type="NCBI Taxonomy" id="985895"/>
    <lineage>
        <taxon>Eukaryota</taxon>
        <taxon>Fungi</taxon>
        <taxon>Dikarya</taxon>
        <taxon>Ascomycota</taxon>
        <taxon>Pezizomycotina</taxon>
        <taxon>Dothideomycetes</taxon>
        <taxon>Pleosporomycetidae</taxon>
        <taxon>Pleosporales</taxon>
        <taxon>Pleosporineae</taxon>
        <taxon>Leptosphaeriaceae</taxon>
        <taxon>Plenodomus</taxon>
        <taxon>Plenodomus lingam/Leptosphaeria maculans species complex</taxon>
    </lineage>
</organism>
<accession>E4ZTA8</accession>
<sequence length="248" mass="26741">MPSTEYTAESAALAAARSDMARLIADLQELQDRVIAINAQLPCSSQTDSELSANNRDTTNDCLSHGFNTQVMQRPGVGINITPNPPRSFFSSDSSTPATCTPTRNMAVWNTPSAPSSLDSPFGPSSTNPGLPANARIWNSPSTPLHSPHSFNFNDLFTSYDTPTPTHIVQTTPIAAKHALCPVQSQFEDNKSRPVPITRRNLLPAYSTPKHLKRDIECVKSTAGPSTCEEGSVLIQVRKGVQVVVVNV</sequence>
<dbReference type="InParanoid" id="E4ZTA8"/>
<dbReference type="RefSeq" id="XP_003838082.1">
    <property type="nucleotide sequence ID" value="XM_003838034.1"/>
</dbReference>
<dbReference type="AlphaFoldDB" id="E4ZTA8"/>
<dbReference type="GeneID" id="13291220"/>
<dbReference type="EMBL" id="FP929124">
    <property type="protein sequence ID" value="CBX90050.1"/>
    <property type="molecule type" value="Genomic_DNA"/>
</dbReference>
<proteinExistence type="predicted"/>
<evidence type="ECO:0000313" key="2">
    <source>
        <dbReference type="EMBL" id="CBX90050.1"/>
    </source>
</evidence>
<gene>
    <name evidence="2" type="ORF">LEMA_P119370.1</name>
</gene>